<reference evidence="2 3" key="1">
    <citation type="submission" date="2018-09" db="EMBL/GenBank/DDBJ databases">
        <title>YIM 75507 draft genome.</title>
        <authorList>
            <person name="Tang S."/>
            <person name="Feng Y."/>
        </authorList>
    </citation>
    <scope>NUCLEOTIDE SEQUENCE [LARGE SCALE GENOMIC DNA]</scope>
    <source>
        <strain evidence="2 3">YIM 75507</strain>
    </source>
</reference>
<proteinExistence type="predicted"/>
<feature type="region of interest" description="Disordered" evidence="1">
    <location>
        <begin position="62"/>
        <end position="87"/>
    </location>
</feature>
<gene>
    <name evidence="2" type="ORF">D5H75_29100</name>
</gene>
<protein>
    <submittedName>
        <fullName evidence="2">Uncharacterized protein</fullName>
    </submittedName>
</protein>
<feature type="compositionally biased region" description="Gly residues" evidence="1">
    <location>
        <begin position="140"/>
        <end position="157"/>
    </location>
</feature>
<sequence length="282" mass="28352">MAGMAPGGLPMAGRAGDRDGLRLDVLHVPLGPVLADWPAGLVVELVLQGDVVQEAAVRPEATATAAATAGTGAGTGDGGDRTGSYWDEPWLRARSGEAVTVGEGERRRAAAHLDSVGRLLAVAGWEREASRARRMRDSLLGGGGGGGSGGGGGGGAGSRREFAAFARRVRRSAVLRWMLRGVGVVEAADVASYGITGPAGTPGDALARLGTWLDGIGRALGRLADERPLTGEDGPRGPVGEAPSAALLAALPALLTGAELAAARLIVASLDPDLEQLAAARV</sequence>
<name>A0A3A4A794_9ACTN</name>
<keyword evidence="3" id="KW-1185">Reference proteome</keyword>
<evidence type="ECO:0000256" key="1">
    <source>
        <dbReference type="SAM" id="MobiDB-lite"/>
    </source>
</evidence>
<feature type="region of interest" description="Disordered" evidence="1">
    <location>
        <begin position="137"/>
        <end position="157"/>
    </location>
</feature>
<accession>A0A3A4A794</accession>
<evidence type="ECO:0000313" key="2">
    <source>
        <dbReference type="EMBL" id="RJL24836.1"/>
    </source>
</evidence>
<dbReference type="EMBL" id="QZEY01000014">
    <property type="protein sequence ID" value="RJL24836.1"/>
    <property type="molecule type" value="Genomic_DNA"/>
</dbReference>
<comment type="caution">
    <text evidence="2">The sequence shown here is derived from an EMBL/GenBank/DDBJ whole genome shotgun (WGS) entry which is preliminary data.</text>
</comment>
<dbReference type="AlphaFoldDB" id="A0A3A4A794"/>
<dbReference type="Proteomes" id="UP000265768">
    <property type="component" value="Unassembled WGS sequence"/>
</dbReference>
<organism evidence="2 3">
    <name type="scientific">Bailinhaonella thermotolerans</name>
    <dbReference type="NCBI Taxonomy" id="1070861"/>
    <lineage>
        <taxon>Bacteria</taxon>
        <taxon>Bacillati</taxon>
        <taxon>Actinomycetota</taxon>
        <taxon>Actinomycetes</taxon>
        <taxon>Streptosporangiales</taxon>
        <taxon>Streptosporangiaceae</taxon>
        <taxon>Bailinhaonella</taxon>
    </lineage>
</organism>
<evidence type="ECO:0000313" key="3">
    <source>
        <dbReference type="Proteomes" id="UP000265768"/>
    </source>
</evidence>